<keyword evidence="3" id="KW-1185">Reference proteome</keyword>
<evidence type="ECO:0000313" key="2">
    <source>
        <dbReference type="EMBL" id="KAK2706549.1"/>
    </source>
</evidence>
<name>A0AA88HA68_ARTSF</name>
<sequence>METSNLFGIAAAKQETEDETSDGDKDVSGSKHAIFSIENEANLFATSPGISPDCIANSKHLQLELNTDGDKDLSIVTSCEKDVSQQRCGTPCMPDLINVCLKQEMIVDCQENELPRNIYAFAENDMVKQEICRTVETSFEDTSEKALLKRSHPSDHQRTPIGRKFIKWKMSTIKSSKIHCRACGHNDELPYHIHQISSNSFLPYSSKSMGKHLEMYEGEIPTRRTNRTNSATWKIQSLLMDD</sequence>
<dbReference type="EMBL" id="JAVRJZ010000020">
    <property type="protein sequence ID" value="KAK2706549.1"/>
    <property type="molecule type" value="Genomic_DNA"/>
</dbReference>
<accession>A0AA88HA68</accession>
<dbReference type="Proteomes" id="UP001187531">
    <property type="component" value="Unassembled WGS sequence"/>
</dbReference>
<comment type="caution">
    <text evidence="2">The sequence shown here is derived from an EMBL/GenBank/DDBJ whole genome shotgun (WGS) entry which is preliminary data.</text>
</comment>
<evidence type="ECO:0000313" key="3">
    <source>
        <dbReference type="Proteomes" id="UP001187531"/>
    </source>
</evidence>
<evidence type="ECO:0000256" key="1">
    <source>
        <dbReference type="SAM" id="MobiDB-lite"/>
    </source>
</evidence>
<protein>
    <submittedName>
        <fullName evidence="2">Uncharacterized protein</fullName>
    </submittedName>
</protein>
<reference evidence="2" key="1">
    <citation type="submission" date="2023-07" db="EMBL/GenBank/DDBJ databases">
        <title>Chromosome-level genome assembly of Artemia franciscana.</title>
        <authorList>
            <person name="Jo E."/>
        </authorList>
    </citation>
    <scope>NUCLEOTIDE SEQUENCE</scope>
    <source>
        <tissue evidence="2">Whole body</tissue>
    </source>
</reference>
<gene>
    <name evidence="2" type="ORF">QYM36_016545</name>
</gene>
<feature type="region of interest" description="Disordered" evidence="1">
    <location>
        <begin position="1"/>
        <end position="29"/>
    </location>
</feature>
<organism evidence="2 3">
    <name type="scientific">Artemia franciscana</name>
    <name type="common">Brine shrimp</name>
    <name type="synonym">Artemia sanfranciscana</name>
    <dbReference type="NCBI Taxonomy" id="6661"/>
    <lineage>
        <taxon>Eukaryota</taxon>
        <taxon>Metazoa</taxon>
        <taxon>Ecdysozoa</taxon>
        <taxon>Arthropoda</taxon>
        <taxon>Crustacea</taxon>
        <taxon>Branchiopoda</taxon>
        <taxon>Anostraca</taxon>
        <taxon>Artemiidae</taxon>
        <taxon>Artemia</taxon>
    </lineage>
</organism>
<proteinExistence type="predicted"/>
<dbReference type="AlphaFoldDB" id="A0AA88HA68"/>